<evidence type="ECO:0000313" key="1">
    <source>
        <dbReference type="EMBL" id="VAX17394.1"/>
    </source>
</evidence>
<dbReference type="AlphaFoldDB" id="A0A3B1C066"/>
<evidence type="ECO:0008006" key="2">
    <source>
        <dbReference type="Google" id="ProtNLM"/>
    </source>
</evidence>
<reference evidence="1" key="1">
    <citation type="submission" date="2018-06" db="EMBL/GenBank/DDBJ databases">
        <authorList>
            <person name="Zhirakovskaya E."/>
        </authorList>
    </citation>
    <scope>NUCLEOTIDE SEQUENCE</scope>
</reference>
<organism evidence="1">
    <name type="scientific">hydrothermal vent metagenome</name>
    <dbReference type="NCBI Taxonomy" id="652676"/>
    <lineage>
        <taxon>unclassified sequences</taxon>
        <taxon>metagenomes</taxon>
        <taxon>ecological metagenomes</taxon>
    </lineage>
</organism>
<protein>
    <recommendedName>
        <fullName evidence="2">Outer membrane protein beta-barrel domain-containing protein</fullName>
    </recommendedName>
</protein>
<name>A0A3B1C066_9ZZZZ</name>
<proteinExistence type="predicted"/>
<accession>A0A3B1C066</accession>
<gene>
    <name evidence="1" type="ORF">MNBD_NITROSPINAE02-1547</name>
</gene>
<dbReference type="EMBL" id="UOGE01000021">
    <property type="protein sequence ID" value="VAX17394.1"/>
    <property type="molecule type" value="Genomic_DNA"/>
</dbReference>
<sequence>MKYFYSILAILFVFSTVALANEESPSDNPWVMNFNGLLGFRALDKEDWSPKDKQIAGGIEFDFRKKQWPVSFLVGVLSSNHDNSNSYYGRRRYNDDSYLTEGYLGIRKYFDINGSFFPYISLGGSYIGASVCDCNHYKNEEQSDSSFGYFGSIGGIFKQPLEIGSMNLGFDIRGLGGTSMNLLNKDVQADYVQLSFVMGFGW</sequence>